<dbReference type="Pfam" id="PF01061">
    <property type="entry name" value="ABC2_membrane"/>
    <property type="match status" value="1"/>
</dbReference>
<dbReference type="EMBL" id="JACGWZ010000008">
    <property type="protein sequence ID" value="MBA8827513.1"/>
    <property type="molecule type" value="Genomic_DNA"/>
</dbReference>
<feature type="transmembrane region" description="Helical" evidence="6">
    <location>
        <begin position="46"/>
        <end position="70"/>
    </location>
</feature>
<evidence type="ECO:0000313" key="10">
    <source>
        <dbReference type="Proteomes" id="UP000569329"/>
    </source>
</evidence>
<feature type="transmembrane region" description="Helical" evidence="6">
    <location>
        <begin position="136"/>
        <end position="157"/>
    </location>
</feature>
<keyword evidence="5" id="KW-0046">Antibiotic resistance</keyword>
<keyword evidence="2 6" id="KW-0812">Transmembrane</keyword>
<feature type="transmembrane region" description="Helical" evidence="6">
    <location>
        <begin position="163"/>
        <end position="185"/>
    </location>
</feature>
<evidence type="ECO:0000256" key="6">
    <source>
        <dbReference type="RuleBase" id="RU361157"/>
    </source>
</evidence>
<dbReference type="GO" id="GO:0043190">
    <property type="term" value="C:ATP-binding cassette (ABC) transporter complex"/>
    <property type="evidence" value="ECO:0007669"/>
    <property type="project" value="InterPro"/>
</dbReference>
<sequence>MISNATLMTPRRPGTATPETRSGTTGMFFAVLWRDVFVTARELPPYIAQIVLQPLFMLFVFGTVLGALGYTDPSYAQILFPGVIGLNAFITALQNTGLPLVVDLSATRELEDRLLAPLPVWLVAVEKMTFGALKGVVAALVMTPIGFLLLPAVSWSLSGVPGAIVLVLLGASAGSAVGLVIGTAVRPKQINIVFTVLLTPLLFTGSVQFTWMALDALRWYQMLCALNPLTYVTEGLRSQLIPHMSQSIPLWIDITVLIFACFAFGSIGVRGFIRRASD</sequence>
<feature type="region of interest" description="Disordered" evidence="7">
    <location>
        <begin position="1"/>
        <end position="21"/>
    </location>
</feature>
<dbReference type="PANTHER" id="PTHR43332:SF2">
    <property type="entry name" value="INNER MEMBRANE TRANSPORT PERMEASE YADH"/>
    <property type="match status" value="1"/>
</dbReference>
<dbReference type="RefSeq" id="WP_235987843.1">
    <property type="nucleotide sequence ID" value="NZ_JACGWZ010000008.1"/>
</dbReference>
<comment type="caution">
    <text evidence="6">Lacks conserved residue(s) required for the propagation of feature annotation.</text>
</comment>
<name>A0A839E2K7_9PSEU</name>
<evidence type="ECO:0000313" key="9">
    <source>
        <dbReference type="EMBL" id="MBA8827513.1"/>
    </source>
</evidence>
<dbReference type="InterPro" id="IPR047817">
    <property type="entry name" value="ABC2_TM_bact-type"/>
</dbReference>
<protein>
    <recommendedName>
        <fullName evidence="6">Transport permease protein</fullName>
    </recommendedName>
</protein>
<dbReference type="GO" id="GO:0046677">
    <property type="term" value="P:response to antibiotic"/>
    <property type="evidence" value="ECO:0007669"/>
    <property type="project" value="UniProtKB-KW"/>
</dbReference>
<keyword evidence="3 6" id="KW-1133">Transmembrane helix</keyword>
<dbReference type="PANTHER" id="PTHR43332">
    <property type="entry name" value="INNER MEMBRANE TRANSPORT PERMEASE YADH-RELATED"/>
    <property type="match status" value="1"/>
</dbReference>
<keyword evidence="6" id="KW-0813">Transport</keyword>
<evidence type="ECO:0000259" key="8">
    <source>
        <dbReference type="PROSITE" id="PS51012"/>
    </source>
</evidence>
<evidence type="ECO:0000256" key="3">
    <source>
        <dbReference type="ARBA" id="ARBA00022989"/>
    </source>
</evidence>
<dbReference type="InterPro" id="IPR000412">
    <property type="entry name" value="ABC_2_transport"/>
</dbReference>
<evidence type="ECO:0000256" key="1">
    <source>
        <dbReference type="ARBA" id="ARBA00004141"/>
    </source>
</evidence>
<proteinExistence type="inferred from homology"/>
<dbReference type="AlphaFoldDB" id="A0A839E2K7"/>
<feature type="domain" description="ABC transmembrane type-2" evidence="8">
    <location>
        <begin position="45"/>
        <end position="275"/>
    </location>
</feature>
<evidence type="ECO:0000256" key="2">
    <source>
        <dbReference type="ARBA" id="ARBA00022692"/>
    </source>
</evidence>
<dbReference type="GO" id="GO:0140359">
    <property type="term" value="F:ABC-type transporter activity"/>
    <property type="evidence" value="ECO:0007669"/>
    <property type="project" value="InterPro"/>
</dbReference>
<dbReference type="InterPro" id="IPR052522">
    <property type="entry name" value="ABC-2_transport_permease"/>
</dbReference>
<keyword evidence="10" id="KW-1185">Reference proteome</keyword>
<keyword evidence="4 6" id="KW-0472">Membrane</keyword>
<reference evidence="9 10" key="1">
    <citation type="submission" date="2020-07" db="EMBL/GenBank/DDBJ databases">
        <title>Sequencing the genomes of 1000 actinobacteria strains.</title>
        <authorList>
            <person name="Klenk H.-P."/>
        </authorList>
    </citation>
    <scope>NUCLEOTIDE SEQUENCE [LARGE SCALE GENOMIC DNA]</scope>
    <source>
        <strain evidence="9 10">DSM 45975</strain>
    </source>
</reference>
<dbReference type="PROSITE" id="PS51012">
    <property type="entry name" value="ABC_TM2"/>
    <property type="match status" value="1"/>
</dbReference>
<comment type="caution">
    <text evidence="9">The sequence shown here is derived from an EMBL/GenBank/DDBJ whole genome shotgun (WGS) entry which is preliminary data.</text>
</comment>
<comment type="subcellular location">
    <subcellularLocation>
        <location evidence="6">Cell membrane</location>
        <topology evidence="6">Multi-pass membrane protein</topology>
    </subcellularLocation>
    <subcellularLocation>
        <location evidence="1">Membrane</location>
        <topology evidence="1">Multi-pass membrane protein</topology>
    </subcellularLocation>
</comment>
<comment type="similarity">
    <text evidence="6">Belongs to the ABC-2 integral membrane protein family.</text>
</comment>
<organism evidence="9 10">
    <name type="scientific">Halosaccharopolyspora lacisalsi</name>
    <dbReference type="NCBI Taxonomy" id="1000566"/>
    <lineage>
        <taxon>Bacteria</taxon>
        <taxon>Bacillati</taxon>
        <taxon>Actinomycetota</taxon>
        <taxon>Actinomycetes</taxon>
        <taxon>Pseudonocardiales</taxon>
        <taxon>Pseudonocardiaceae</taxon>
        <taxon>Halosaccharopolyspora</taxon>
    </lineage>
</organism>
<dbReference type="Proteomes" id="UP000569329">
    <property type="component" value="Unassembled WGS sequence"/>
</dbReference>
<gene>
    <name evidence="9" type="ORF">FHX42_004909</name>
</gene>
<dbReference type="PIRSF" id="PIRSF006648">
    <property type="entry name" value="DrrB"/>
    <property type="match status" value="1"/>
</dbReference>
<feature type="transmembrane region" description="Helical" evidence="6">
    <location>
        <begin position="250"/>
        <end position="273"/>
    </location>
</feature>
<evidence type="ECO:0000256" key="4">
    <source>
        <dbReference type="ARBA" id="ARBA00023136"/>
    </source>
</evidence>
<evidence type="ECO:0000256" key="7">
    <source>
        <dbReference type="SAM" id="MobiDB-lite"/>
    </source>
</evidence>
<accession>A0A839E2K7</accession>
<feature type="transmembrane region" description="Helical" evidence="6">
    <location>
        <begin position="192"/>
        <end position="214"/>
    </location>
</feature>
<keyword evidence="6" id="KW-1003">Cell membrane</keyword>
<evidence type="ECO:0000256" key="5">
    <source>
        <dbReference type="ARBA" id="ARBA00023251"/>
    </source>
</evidence>
<dbReference type="InterPro" id="IPR013525">
    <property type="entry name" value="ABC2_TM"/>
</dbReference>